<proteinExistence type="predicted"/>
<keyword evidence="1" id="KW-0472">Membrane</keyword>
<organism evidence="2 3">
    <name type="scientific">Trichocoleus desertorum GB2-A4</name>
    <dbReference type="NCBI Taxonomy" id="2933944"/>
    <lineage>
        <taxon>Bacteria</taxon>
        <taxon>Bacillati</taxon>
        <taxon>Cyanobacteriota</taxon>
        <taxon>Cyanophyceae</taxon>
        <taxon>Leptolyngbyales</taxon>
        <taxon>Trichocoleusaceae</taxon>
        <taxon>Trichocoleus</taxon>
    </lineage>
</organism>
<gene>
    <name evidence="2" type="ORF">NC998_15615</name>
</gene>
<dbReference type="PANTHER" id="PTHR36109:SF1">
    <property type="entry name" value="SLR0613 PROTEIN"/>
    <property type="match status" value="1"/>
</dbReference>
<protein>
    <recommendedName>
        <fullName evidence="4">Permease</fullName>
    </recommendedName>
</protein>
<comment type="caution">
    <text evidence="2">The sequence shown here is derived from an EMBL/GenBank/DDBJ whole genome shotgun (WGS) entry which is preliminary data.</text>
</comment>
<reference evidence="2 3" key="1">
    <citation type="submission" date="2022-04" db="EMBL/GenBank/DDBJ databases">
        <title>Positive selection, recombination, and allopatry shape intraspecific diversity of widespread and dominant cyanobacteria.</title>
        <authorList>
            <person name="Wei J."/>
            <person name="Shu W."/>
            <person name="Hu C."/>
        </authorList>
    </citation>
    <scope>NUCLEOTIDE SEQUENCE [LARGE SCALE GENOMIC DNA]</scope>
    <source>
        <strain evidence="2 3">GB2-A4</strain>
    </source>
</reference>
<name>A0ABV0JBW2_9CYAN</name>
<sequence length="170" mass="17690">MNYLVAVLPDRNQAEAAYTALEKSGLPLSQVDILGRGYKSADEYGLIDPNSQAKKGATSLAVWLIPFGFVAGYAFNYLTGIAILPIAAVGNHIIGGLLGAASAALGAFLVGGGVGLSVGSGDALPYRNRLNAGKYLVVVQGSEELTHQATHVLRQFEPENLQGYAELTAA</sequence>
<evidence type="ECO:0008006" key="4">
    <source>
        <dbReference type="Google" id="ProtNLM"/>
    </source>
</evidence>
<dbReference type="EMBL" id="JAMPKM010000009">
    <property type="protein sequence ID" value="MEP0818526.1"/>
    <property type="molecule type" value="Genomic_DNA"/>
</dbReference>
<feature type="transmembrane region" description="Helical" evidence="1">
    <location>
        <begin position="93"/>
        <end position="119"/>
    </location>
</feature>
<evidence type="ECO:0000313" key="3">
    <source>
        <dbReference type="Proteomes" id="UP001464891"/>
    </source>
</evidence>
<evidence type="ECO:0000256" key="1">
    <source>
        <dbReference type="SAM" id="Phobius"/>
    </source>
</evidence>
<evidence type="ECO:0000313" key="2">
    <source>
        <dbReference type="EMBL" id="MEP0818526.1"/>
    </source>
</evidence>
<feature type="transmembrane region" description="Helical" evidence="1">
    <location>
        <begin position="60"/>
        <end position="87"/>
    </location>
</feature>
<keyword evidence="1" id="KW-1133">Transmembrane helix</keyword>
<keyword evidence="1" id="KW-0812">Transmembrane</keyword>
<dbReference type="PANTHER" id="PTHR36109">
    <property type="entry name" value="MEMBRANE PROTEIN-RELATED"/>
    <property type="match status" value="1"/>
</dbReference>
<dbReference type="RefSeq" id="WP_190436730.1">
    <property type="nucleotide sequence ID" value="NZ_JAMPKM010000009.1"/>
</dbReference>
<accession>A0ABV0JBW2</accession>
<dbReference type="Proteomes" id="UP001464891">
    <property type="component" value="Unassembled WGS sequence"/>
</dbReference>
<keyword evidence="3" id="KW-1185">Reference proteome</keyword>
<dbReference type="InterPro" id="IPR052948">
    <property type="entry name" value="Low_temp-induced_all0457"/>
</dbReference>